<reference evidence="7" key="3">
    <citation type="submission" date="2016-06" db="UniProtKB">
        <authorList>
            <consortium name="WormBaseParasite"/>
        </authorList>
    </citation>
    <scope>IDENTIFICATION</scope>
</reference>
<dbReference type="InterPro" id="IPR000940">
    <property type="entry name" value="NNMT_TEMT_trans"/>
</dbReference>
<evidence type="ECO:0000256" key="3">
    <source>
        <dbReference type="ARBA" id="ARBA00022679"/>
    </source>
</evidence>
<dbReference type="Gene3D" id="3.40.50.150">
    <property type="entry name" value="Vaccinia Virus protein VP39"/>
    <property type="match status" value="2"/>
</dbReference>
<keyword evidence="6" id="KW-1185">Reference proteome</keyword>
<name>A0A183C9W6_GLOPA</name>
<dbReference type="Pfam" id="PF01234">
    <property type="entry name" value="NNMT_PNMT_TEMT"/>
    <property type="match status" value="1"/>
</dbReference>
<dbReference type="GO" id="GO:0005829">
    <property type="term" value="C:cytosol"/>
    <property type="evidence" value="ECO:0007669"/>
    <property type="project" value="TreeGrafter"/>
</dbReference>
<keyword evidence="3" id="KW-0808">Transferase</keyword>
<proteinExistence type="inferred from homology"/>
<dbReference type="InterPro" id="IPR029063">
    <property type="entry name" value="SAM-dependent_MTases_sf"/>
</dbReference>
<evidence type="ECO:0000313" key="6">
    <source>
        <dbReference type="Proteomes" id="UP000050741"/>
    </source>
</evidence>
<dbReference type="PANTHER" id="PTHR10867:SF17">
    <property type="entry name" value="NICOTINAMIDE N-METHYLTRANSFERASE"/>
    <property type="match status" value="1"/>
</dbReference>
<evidence type="ECO:0000313" key="7">
    <source>
        <dbReference type="WBParaSite" id="GPLIN_000966400"/>
    </source>
</evidence>
<evidence type="ECO:0000256" key="5">
    <source>
        <dbReference type="SAM" id="MobiDB-lite"/>
    </source>
</evidence>
<evidence type="ECO:0000256" key="4">
    <source>
        <dbReference type="ARBA" id="ARBA00022691"/>
    </source>
</evidence>
<dbReference type="PROSITE" id="PS51681">
    <property type="entry name" value="SAM_MT_NNMT_PNMT_TEMT"/>
    <property type="match status" value="2"/>
</dbReference>
<reference evidence="6" key="1">
    <citation type="submission" date="2013-12" db="EMBL/GenBank/DDBJ databases">
        <authorList>
            <person name="Aslett M."/>
        </authorList>
    </citation>
    <scope>NUCLEOTIDE SEQUENCE [LARGE SCALE GENOMIC DNA]</scope>
    <source>
        <strain evidence="6">Lindley</strain>
    </source>
</reference>
<dbReference type="GO" id="GO:0032259">
    <property type="term" value="P:methylation"/>
    <property type="evidence" value="ECO:0007669"/>
    <property type="project" value="UniProtKB-KW"/>
</dbReference>
<organism evidence="6 7">
    <name type="scientific">Globodera pallida</name>
    <name type="common">Potato cyst nematode worm</name>
    <name type="synonym">Heterodera pallida</name>
    <dbReference type="NCBI Taxonomy" id="36090"/>
    <lineage>
        <taxon>Eukaryota</taxon>
        <taxon>Metazoa</taxon>
        <taxon>Ecdysozoa</taxon>
        <taxon>Nematoda</taxon>
        <taxon>Chromadorea</taxon>
        <taxon>Rhabditida</taxon>
        <taxon>Tylenchina</taxon>
        <taxon>Tylenchomorpha</taxon>
        <taxon>Tylenchoidea</taxon>
        <taxon>Heteroderidae</taxon>
        <taxon>Heteroderinae</taxon>
        <taxon>Globodera</taxon>
    </lineage>
</organism>
<evidence type="ECO:0000256" key="1">
    <source>
        <dbReference type="ARBA" id="ARBA00007996"/>
    </source>
</evidence>
<reference evidence="6" key="2">
    <citation type="submission" date="2014-05" db="EMBL/GenBank/DDBJ databases">
        <title>The genome and life-stage specific transcriptomes of Globodera pallida elucidate key aspects of plant parasitism by a cyst nematode.</title>
        <authorList>
            <person name="Cotton J.A."/>
            <person name="Lilley C.J."/>
            <person name="Jones L.M."/>
            <person name="Kikuchi T."/>
            <person name="Reid A.J."/>
            <person name="Thorpe P."/>
            <person name="Tsai I.J."/>
            <person name="Beasley H."/>
            <person name="Blok V."/>
            <person name="Cock P.J.A."/>
            <person name="Van den Akker S.E."/>
            <person name="Holroyd N."/>
            <person name="Hunt M."/>
            <person name="Mantelin S."/>
            <person name="Naghra H."/>
            <person name="Pain A."/>
            <person name="Palomares-Rius J.E."/>
            <person name="Zarowiecki M."/>
            <person name="Berriman M."/>
            <person name="Jones J.T."/>
            <person name="Urwin P.E."/>
        </authorList>
    </citation>
    <scope>NUCLEOTIDE SEQUENCE [LARGE SCALE GENOMIC DNA]</scope>
    <source>
        <strain evidence="6">Lindley</strain>
    </source>
</reference>
<dbReference type="AlphaFoldDB" id="A0A183C9W6"/>
<accession>A0A183C9W6</accession>
<sequence>MSKLPKHAEQQNVDGAVVQRRADEAAEVLLNYRNTTTNVHPLIVQLCRCELSDGEDDKEAAKVGDGREKREKSPPEPIFRANEHNVQFDPDKYLDGFYKSAREDTAMQIVLFFLPGMICRLPNNIETMLDLGAGPTVYIPLSARNHVTSFFSADYAQVNRQRLVEWIEGKNSFDWAEICKWIANIEANNETPAQMQEKTRKKMKAVLEVNVHERPVVRAVDYRVDERLDVPEQFELVATVFCMEYSCEDLDGYRRAINGACGLIKPGGWLLQGGIFHATEYCFGGKRFSSHFLRRDDVFMALKEKTRKKMRAVLEVNVHERPVVRAVDYRVDEQLDVPEQFELVATVFCMEYSCEDLDGYRRAINGACGLIKPGGWLLQGGIFHATEYCFGGKRFSSHFLRRDDVFMALKENGMCTQKGTTTHDEFHFITHEDIFLLLSKKVGNAEAAVTAGQT</sequence>
<dbReference type="Proteomes" id="UP000050741">
    <property type="component" value="Unassembled WGS sequence"/>
</dbReference>
<protein>
    <submittedName>
        <fullName evidence="7">NNMT/PNMT/TEMT family protein</fullName>
    </submittedName>
</protein>
<keyword evidence="4" id="KW-0949">S-adenosyl-L-methionine</keyword>
<evidence type="ECO:0000256" key="2">
    <source>
        <dbReference type="ARBA" id="ARBA00022603"/>
    </source>
</evidence>
<dbReference type="WBParaSite" id="GPLIN_000966400">
    <property type="protein sequence ID" value="GPLIN_000966400"/>
    <property type="gene ID" value="GPLIN_000966400"/>
</dbReference>
<feature type="compositionally biased region" description="Basic and acidic residues" evidence="5">
    <location>
        <begin position="59"/>
        <end position="74"/>
    </location>
</feature>
<dbReference type="SUPFAM" id="SSF53335">
    <property type="entry name" value="S-adenosyl-L-methionine-dependent methyltransferases"/>
    <property type="match status" value="2"/>
</dbReference>
<dbReference type="PANTHER" id="PTHR10867">
    <property type="entry name" value="NNMT/PNMT/TEMT FAMILY MEMBER"/>
    <property type="match status" value="1"/>
</dbReference>
<keyword evidence="2" id="KW-0489">Methyltransferase</keyword>
<feature type="region of interest" description="Disordered" evidence="5">
    <location>
        <begin position="58"/>
        <end position="77"/>
    </location>
</feature>
<dbReference type="GO" id="GO:0008170">
    <property type="term" value="F:N-methyltransferase activity"/>
    <property type="evidence" value="ECO:0007669"/>
    <property type="project" value="TreeGrafter"/>
</dbReference>
<comment type="similarity">
    <text evidence="1">Belongs to the class I-like SAM-binding methyltransferase superfamily. NNMT/PNMT/TEMT family.</text>
</comment>